<dbReference type="Proteomes" id="UP000614601">
    <property type="component" value="Unassembled WGS sequence"/>
</dbReference>
<dbReference type="EMBL" id="CAJFDH010000006">
    <property type="protein sequence ID" value="CAD5227942.1"/>
    <property type="molecule type" value="Genomic_DNA"/>
</dbReference>
<proteinExistence type="predicted"/>
<evidence type="ECO:0000256" key="5">
    <source>
        <dbReference type="ARBA" id="ARBA00023242"/>
    </source>
</evidence>
<evidence type="ECO:0000256" key="2">
    <source>
        <dbReference type="ARBA" id="ARBA00022723"/>
    </source>
</evidence>
<accession>A0A811LLF9</accession>
<dbReference type="PANTHER" id="PTHR24396">
    <property type="entry name" value="ZINC FINGER PROTEIN"/>
    <property type="match status" value="1"/>
</dbReference>
<dbReference type="AlphaFoldDB" id="A0A811LLF9"/>
<organism evidence="9 10">
    <name type="scientific">Bursaphelenchus okinawaensis</name>
    <dbReference type="NCBI Taxonomy" id="465554"/>
    <lineage>
        <taxon>Eukaryota</taxon>
        <taxon>Metazoa</taxon>
        <taxon>Ecdysozoa</taxon>
        <taxon>Nematoda</taxon>
        <taxon>Chromadorea</taxon>
        <taxon>Rhabditida</taxon>
        <taxon>Tylenchina</taxon>
        <taxon>Tylenchomorpha</taxon>
        <taxon>Aphelenchoidea</taxon>
        <taxon>Aphelenchoididae</taxon>
        <taxon>Bursaphelenchus</taxon>
    </lineage>
</organism>
<sequence>MVIKRFYTRGVGYTEMYAQPALDQNMMNNNMMDMQMAQQQMMYDMNFADGQMPMGMGDFGYQMNGFDVKQEPVDQLQTGTIGTNGSIGTNGALNGQNGVLGQNGALNGQNLPIGPNGTLGAQNGALCLSGQNGALGGPNGALAGQMGSNGAMNSEIQGFEEHGNFVHDVNSVHTKPLDPEYIDQYLEKNKHRIYTCKKCKLNFPHREYLQRHMAYHNDLDNRPYGCGQCPQRFHSPKQLESHQQKHAEDSPHRCQQCAGAFRSALALRRHKDQSRQCYCPPFGVYPQLLSSPTAPLDQYAFIDSDNEADDDSVKGLQLNRQKSTTDSGMGSDSSTHSFTTSPVSTRNNNLDEELDPSHQNSTNQFAQPTQYMMNPPDTIKEDPDGFRSRLNSSTTQSCSPGSSFSGESAGSPSQRKYSNSMGNNGSSMGPHSMGSNGQTQGDYGYHMGYQYPAQYQHGQYQNGATYSPTTYGTNSTYGAQGQDKSRAGFSGLKNAGYTIKNGSFASKKTDFWRKTKDFGTKNDKDTAKTSKKDGNHSSYYLVESTTSIEVTARIAMLSGDDLFNDEDQPTLQAVLFDQIQSKLLAGKATSNMTSQVDMTGNDEEYPGEDLCIDFGGVDVEDEVEKEINKCIRILLTLFLSTAATISRAKTE</sequence>
<evidence type="ECO:0000313" key="10">
    <source>
        <dbReference type="Proteomes" id="UP000614601"/>
    </source>
</evidence>
<evidence type="ECO:0000256" key="6">
    <source>
        <dbReference type="PROSITE-ProRule" id="PRU00042"/>
    </source>
</evidence>
<dbReference type="InterPro" id="IPR036236">
    <property type="entry name" value="Znf_C2H2_sf"/>
</dbReference>
<dbReference type="SUPFAM" id="SSF57667">
    <property type="entry name" value="beta-beta-alpha zinc fingers"/>
    <property type="match status" value="2"/>
</dbReference>
<evidence type="ECO:0000259" key="8">
    <source>
        <dbReference type="PROSITE" id="PS50157"/>
    </source>
</evidence>
<feature type="domain" description="C2H2-type" evidence="8">
    <location>
        <begin position="194"/>
        <end position="221"/>
    </location>
</feature>
<dbReference type="InterPro" id="IPR013087">
    <property type="entry name" value="Znf_C2H2_type"/>
</dbReference>
<dbReference type="PANTHER" id="PTHR24396:SF19">
    <property type="entry name" value="FI01119P"/>
    <property type="match status" value="1"/>
</dbReference>
<keyword evidence="2" id="KW-0479">Metal-binding</keyword>
<reference evidence="9" key="1">
    <citation type="submission" date="2020-09" db="EMBL/GenBank/DDBJ databases">
        <authorList>
            <person name="Kikuchi T."/>
        </authorList>
    </citation>
    <scope>NUCLEOTIDE SEQUENCE</scope>
    <source>
        <strain evidence="9">SH1</strain>
    </source>
</reference>
<dbReference type="EMBL" id="CAJFCW020000006">
    <property type="protein sequence ID" value="CAG9123872.1"/>
    <property type="molecule type" value="Genomic_DNA"/>
</dbReference>
<dbReference type="PROSITE" id="PS00028">
    <property type="entry name" value="ZINC_FINGER_C2H2_1"/>
    <property type="match status" value="2"/>
</dbReference>
<dbReference type="InterPro" id="IPR051643">
    <property type="entry name" value="Transcr_Reg_ZincFinger"/>
</dbReference>
<evidence type="ECO:0000313" key="9">
    <source>
        <dbReference type="EMBL" id="CAD5227942.1"/>
    </source>
</evidence>
<comment type="caution">
    <text evidence="9">The sequence shown here is derived from an EMBL/GenBank/DDBJ whole genome shotgun (WGS) entry which is preliminary data.</text>
</comment>
<keyword evidence="4" id="KW-0862">Zinc</keyword>
<gene>
    <name evidence="9" type="ORF">BOKJ2_LOCUS12425</name>
</gene>
<feature type="compositionally biased region" description="Polar residues" evidence="7">
    <location>
        <begin position="338"/>
        <end position="348"/>
    </location>
</feature>
<dbReference type="SMART" id="SM00355">
    <property type="entry name" value="ZnF_C2H2"/>
    <property type="match status" value="3"/>
</dbReference>
<dbReference type="PROSITE" id="PS50157">
    <property type="entry name" value="ZINC_FINGER_C2H2_2"/>
    <property type="match status" value="2"/>
</dbReference>
<feature type="compositionally biased region" description="Basic and acidic residues" evidence="7">
    <location>
        <begin position="378"/>
        <end position="387"/>
    </location>
</feature>
<evidence type="ECO:0000256" key="7">
    <source>
        <dbReference type="SAM" id="MobiDB-lite"/>
    </source>
</evidence>
<keyword evidence="3 6" id="KW-0863">Zinc-finger</keyword>
<dbReference type="Pfam" id="PF00096">
    <property type="entry name" value="zf-C2H2"/>
    <property type="match status" value="1"/>
</dbReference>
<comment type="subcellular location">
    <subcellularLocation>
        <location evidence="1">Nucleus</location>
    </subcellularLocation>
</comment>
<feature type="compositionally biased region" description="Low complexity" evidence="7">
    <location>
        <begin position="324"/>
        <end position="337"/>
    </location>
</feature>
<feature type="domain" description="C2H2-type" evidence="8">
    <location>
        <begin position="224"/>
        <end position="251"/>
    </location>
</feature>
<dbReference type="GO" id="GO:0000981">
    <property type="term" value="F:DNA-binding transcription factor activity, RNA polymerase II-specific"/>
    <property type="evidence" value="ECO:0007669"/>
    <property type="project" value="TreeGrafter"/>
</dbReference>
<evidence type="ECO:0000256" key="4">
    <source>
        <dbReference type="ARBA" id="ARBA00022833"/>
    </source>
</evidence>
<keyword evidence="10" id="KW-1185">Reference proteome</keyword>
<feature type="region of interest" description="Disordered" evidence="7">
    <location>
        <begin position="320"/>
        <end position="441"/>
    </location>
</feature>
<feature type="compositionally biased region" description="Low complexity" evidence="7">
    <location>
        <begin position="392"/>
        <end position="437"/>
    </location>
</feature>
<keyword evidence="5" id="KW-0539">Nucleus</keyword>
<dbReference type="GO" id="GO:0000978">
    <property type="term" value="F:RNA polymerase II cis-regulatory region sequence-specific DNA binding"/>
    <property type="evidence" value="ECO:0007669"/>
    <property type="project" value="TreeGrafter"/>
</dbReference>
<dbReference type="Gene3D" id="3.30.160.60">
    <property type="entry name" value="Classic Zinc Finger"/>
    <property type="match status" value="1"/>
</dbReference>
<evidence type="ECO:0000256" key="1">
    <source>
        <dbReference type="ARBA" id="ARBA00004123"/>
    </source>
</evidence>
<dbReference type="OrthoDB" id="6077919at2759"/>
<name>A0A811LLF9_9BILA</name>
<evidence type="ECO:0000256" key="3">
    <source>
        <dbReference type="ARBA" id="ARBA00022771"/>
    </source>
</evidence>
<feature type="compositionally biased region" description="Polar residues" evidence="7">
    <location>
        <begin position="357"/>
        <end position="372"/>
    </location>
</feature>
<protein>
    <recommendedName>
        <fullName evidence="8">C2H2-type domain-containing protein</fullName>
    </recommendedName>
</protein>
<dbReference type="GO" id="GO:0008270">
    <property type="term" value="F:zinc ion binding"/>
    <property type="evidence" value="ECO:0007669"/>
    <property type="project" value="UniProtKB-KW"/>
</dbReference>
<dbReference type="GO" id="GO:0005634">
    <property type="term" value="C:nucleus"/>
    <property type="evidence" value="ECO:0007669"/>
    <property type="project" value="UniProtKB-SubCell"/>
</dbReference>
<dbReference type="Proteomes" id="UP000783686">
    <property type="component" value="Unassembled WGS sequence"/>
</dbReference>